<feature type="compositionally biased region" description="Polar residues" evidence="1">
    <location>
        <begin position="148"/>
        <end position="171"/>
    </location>
</feature>
<accession>A0AAE1PVS8</accession>
<evidence type="ECO:0000313" key="2">
    <source>
        <dbReference type="EMBL" id="KAK4314485.1"/>
    </source>
</evidence>
<organism evidence="2 3">
    <name type="scientific">Petrolisthes manimaculis</name>
    <dbReference type="NCBI Taxonomy" id="1843537"/>
    <lineage>
        <taxon>Eukaryota</taxon>
        <taxon>Metazoa</taxon>
        <taxon>Ecdysozoa</taxon>
        <taxon>Arthropoda</taxon>
        <taxon>Crustacea</taxon>
        <taxon>Multicrustacea</taxon>
        <taxon>Malacostraca</taxon>
        <taxon>Eumalacostraca</taxon>
        <taxon>Eucarida</taxon>
        <taxon>Decapoda</taxon>
        <taxon>Pleocyemata</taxon>
        <taxon>Anomura</taxon>
        <taxon>Galatheoidea</taxon>
        <taxon>Porcellanidae</taxon>
        <taxon>Petrolisthes</taxon>
    </lineage>
</organism>
<dbReference type="AlphaFoldDB" id="A0AAE1PVS8"/>
<dbReference type="Proteomes" id="UP001292094">
    <property type="component" value="Unassembled WGS sequence"/>
</dbReference>
<dbReference type="EMBL" id="JAWZYT010001218">
    <property type="protein sequence ID" value="KAK4314485.1"/>
    <property type="molecule type" value="Genomic_DNA"/>
</dbReference>
<feature type="compositionally biased region" description="Polar residues" evidence="1">
    <location>
        <begin position="186"/>
        <end position="200"/>
    </location>
</feature>
<feature type="region of interest" description="Disordered" evidence="1">
    <location>
        <begin position="125"/>
        <end position="213"/>
    </location>
</feature>
<evidence type="ECO:0000256" key="1">
    <source>
        <dbReference type="SAM" id="MobiDB-lite"/>
    </source>
</evidence>
<proteinExistence type="predicted"/>
<evidence type="ECO:0000313" key="3">
    <source>
        <dbReference type="Proteomes" id="UP001292094"/>
    </source>
</evidence>
<comment type="caution">
    <text evidence="2">The sequence shown here is derived from an EMBL/GenBank/DDBJ whole genome shotgun (WGS) entry which is preliminary data.</text>
</comment>
<reference evidence="2" key="1">
    <citation type="submission" date="2023-11" db="EMBL/GenBank/DDBJ databases">
        <title>Genome assemblies of two species of porcelain crab, Petrolisthes cinctipes and Petrolisthes manimaculis (Anomura: Porcellanidae).</title>
        <authorList>
            <person name="Angst P."/>
        </authorList>
    </citation>
    <scope>NUCLEOTIDE SEQUENCE</scope>
    <source>
        <strain evidence="2">PB745_02</strain>
        <tissue evidence="2">Gill</tissue>
    </source>
</reference>
<name>A0AAE1PVS8_9EUCA</name>
<gene>
    <name evidence="2" type="ORF">Pmani_014190</name>
</gene>
<keyword evidence="3" id="KW-1185">Reference proteome</keyword>
<protein>
    <recommendedName>
        <fullName evidence="4">Reverse transcriptase domain-containing protein</fullName>
    </recommendedName>
</protein>
<sequence>MHRMALEGTGVRSLRARLSDYPHQGIYARYIDDIFVTVSSDEEVSRLISGMESNSCLTFTSKRSVVGRLPFLDIDISRKGQTFSTIVLTKSTNVGRCLNARGECPAAYKKPSINVQQTADFILPSARPQDRNTPPVQHHLQDEDVPQPGNQLTGPKTRSRNRASGASSLPQDQVDHPLTNHRAPWETSQAMAGQPSQPTRAQLGGLFQQSGPR</sequence>
<evidence type="ECO:0008006" key="4">
    <source>
        <dbReference type="Google" id="ProtNLM"/>
    </source>
</evidence>